<dbReference type="Pfam" id="PF00293">
    <property type="entry name" value="NUDIX"/>
    <property type="match status" value="1"/>
</dbReference>
<reference evidence="3" key="1">
    <citation type="submission" date="2016-11" db="UniProtKB">
        <authorList>
            <consortium name="WormBaseParasite"/>
        </authorList>
    </citation>
    <scope>IDENTIFICATION</scope>
</reference>
<dbReference type="Proteomes" id="UP000095287">
    <property type="component" value="Unplaced"/>
</dbReference>
<dbReference type="AlphaFoldDB" id="A0A1I7ZEJ8"/>
<dbReference type="InterPro" id="IPR015797">
    <property type="entry name" value="NUDIX_hydrolase-like_dom_sf"/>
</dbReference>
<evidence type="ECO:0000259" key="1">
    <source>
        <dbReference type="PROSITE" id="PS51462"/>
    </source>
</evidence>
<sequence length="694" mass="79118">MSSQSTTRRLEMKKPIQLNEYFNWQRELPFVCTMNSDAPGPAYDSLEALGKINVPLLYIYAAYDPDDATRCGLLRHVLTDEYEKMDNPPRLTYSEFVTTLSIAAQTTNDFDELFSGIKNIRENDLTVWRRKTNEKVASVLRLLSGPFDYGAMEDEEVKKIIVNVMEWAADARSPGDLSHELRALAGKIFEDKHETQFKLCTEIVDSLKRDYEESAGEGIFEEKDKERYLHAFISQSTLVWPIQAFAVVLLKAIFSKQLSFVHVEDPDNSGTSKARDSVNSDAQVEGPMLPISDELMLDAEIETSMMFIATHLPTIVQTVWCTRFMEPEADRMYMWMDMVAHAFTLYAASACNQNTIDLLLCACDKIEKIFERSIANVTGRHRLVMKVMNLHKQIVLARGQQEESASLHTSEKSDHDRPTMVRRTFVTRSFASFFSAHMSASYHTKCRSLEKTYLRSKIIRTPVPDEKVRWTAPWPDYSPVDYTSKEACGKPWSDGDDLARIQWNQLDGEVDRRSHCGTYQIGDDKRPRNPEGRCGLRGRGVLGRWGPNHAADPIVSRFKDGKLQFVAIQRGDTGEWALPGGMVDKGEQVSQTLKREFTEEALNGITCDDISRLWTTGTELYKGYVDDPRNTDNSWMETVVVNFHDDTALLDNVEFKAGDDAVNVRWANVEPGLRLYASHEDFIRRLAQKFDVSF</sequence>
<dbReference type="GO" id="GO:0047631">
    <property type="term" value="F:ADP-ribose diphosphatase activity"/>
    <property type="evidence" value="ECO:0007669"/>
    <property type="project" value="InterPro"/>
</dbReference>
<dbReference type="PROSITE" id="PS51462">
    <property type="entry name" value="NUDIX"/>
    <property type="match status" value="1"/>
</dbReference>
<dbReference type="InterPro" id="IPR000086">
    <property type="entry name" value="NUDIX_hydrolase_dom"/>
</dbReference>
<name>A0A1I7ZEJ8_9BILA</name>
<organism evidence="2 3">
    <name type="scientific">Steinernema glaseri</name>
    <dbReference type="NCBI Taxonomy" id="37863"/>
    <lineage>
        <taxon>Eukaryota</taxon>
        <taxon>Metazoa</taxon>
        <taxon>Ecdysozoa</taxon>
        <taxon>Nematoda</taxon>
        <taxon>Chromadorea</taxon>
        <taxon>Rhabditida</taxon>
        <taxon>Tylenchina</taxon>
        <taxon>Panagrolaimomorpha</taxon>
        <taxon>Strongyloidoidea</taxon>
        <taxon>Steinernematidae</taxon>
        <taxon>Steinernema</taxon>
    </lineage>
</organism>
<dbReference type="WBParaSite" id="L893_g25741.t1">
    <property type="protein sequence ID" value="L893_g25741.t1"/>
    <property type="gene ID" value="L893_g25741"/>
</dbReference>
<evidence type="ECO:0000313" key="3">
    <source>
        <dbReference type="WBParaSite" id="L893_g25741.t1"/>
    </source>
</evidence>
<dbReference type="Gene3D" id="3.90.79.10">
    <property type="entry name" value="Nucleoside Triphosphate Pyrophosphohydrolase"/>
    <property type="match status" value="1"/>
</dbReference>
<keyword evidence="2" id="KW-1185">Reference proteome</keyword>
<dbReference type="InterPro" id="IPR039989">
    <property type="entry name" value="NUDT9"/>
</dbReference>
<dbReference type="PANTHER" id="PTHR13030:SF8">
    <property type="entry name" value="ADP-RIBOSE PYROPHOSPHATASE, MITOCHONDRIAL"/>
    <property type="match status" value="1"/>
</dbReference>
<dbReference type="SUPFAM" id="SSF55811">
    <property type="entry name" value="Nudix"/>
    <property type="match status" value="1"/>
</dbReference>
<dbReference type="PANTHER" id="PTHR13030">
    <property type="entry name" value="NUDIX HYDROLASE"/>
    <property type="match status" value="1"/>
</dbReference>
<evidence type="ECO:0000313" key="2">
    <source>
        <dbReference type="Proteomes" id="UP000095287"/>
    </source>
</evidence>
<feature type="domain" description="Nudix hydrolase" evidence="1">
    <location>
        <begin position="547"/>
        <end position="689"/>
    </location>
</feature>
<dbReference type="CDD" id="cd03670">
    <property type="entry name" value="NUDIX_ADPRase_Nudt9"/>
    <property type="match status" value="1"/>
</dbReference>
<dbReference type="Pfam" id="PF25969">
    <property type="entry name" value="NUDT9_N"/>
    <property type="match status" value="1"/>
</dbReference>
<proteinExistence type="predicted"/>
<accession>A0A1I7ZEJ8</accession>
<protein>
    <submittedName>
        <fullName evidence="3">Nudix hydrolase domain-containing protein</fullName>
    </submittedName>
</protein>